<gene>
    <name evidence="1" type="ORF">AML91_29855</name>
</gene>
<reference evidence="1 2" key="1">
    <citation type="submission" date="2015-08" db="EMBL/GenBank/DDBJ databases">
        <title>Genome of Paenibacillus jilunlii.</title>
        <authorList>
            <person name="Sant'Anna F.H."/>
            <person name="Ambrosini A."/>
            <person name="Souza R."/>
            <person name="Bach E."/>
            <person name="Fernandes G."/>
            <person name="Balsanelli E."/>
            <person name="Baura V.A."/>
            <person name="Pedrosa F.O."/>
            <person name="Souza E.M."/>
            <person name="Passaglia L."/>
        </authorList>
    </citation>
    <scope>NUCLEOTIDE SEQUENCE [LARGE SCALE GENOMIC DNA]</scope>
    <source>
        <strain evidence="1 2">DSM 23019</strain>
    </source>
</reference>
<protein>
    <submittedName>
        <fullName evidence="1">Uncharacterized protein</fullName>
    </submittedName>
</protein>
<proteinExistence type="predicted"/>
<evidence type="ECO:0000313" key="1">
    <source>
        <dbReference type="EMBL" id="KWX69959.1"/>
    </source>
</evidence>
<keyword evidence="2" id="KW-1185">Reference proteome</keyword>
<dbReference type="Proteomes" id="UP000070252">
    <property type="component" value="Unassembled WGS sequence"/>
</dbReference>
<comment type="caution">
    <text evidence="1">The sequence shown here is derived from an EMBL/GenBank/DDBJ whole genome shotgun (WGS) entry which is preliminary data.</text>
</comment>
<sequence>MPGIEFQISVAWRTHCHPFGHSKWKKGNYFACAPNFSAGEVEKGQLIQLISALKRKYGLIKFPFSTSISQLLILGRNKFTFSN</sequence>
<accession>A0ABR5SM42</accession>
<name>A0ABR5SM42_9BACL</name>
<dbReference type="EMBL" id="LIPY01000124">
    <property type="protein sequence ID" value="KWX69959.1"/>
    <property type="molecule type" value="Genomic_DNA"/>
</dbReference>
<organism evidence="1 2">
    <name type="scientific">Paenibacillus jilunlii</name>
    <dbReference type="NCBI Taxonomy" id="682956"/>
    <lineage>
        <taxon>Bacteria</taxon>
        <taxon>Bacillati</taxon>
        <taxon>Bacillota</taxon>
        <taxon>Bacilli</taxon>
        <taxon>Bacillales</taxon>
        <taxon>Paenibacillaceae</taxon>
        <taxon>Paenibacillus</taxon>
    </lineage>
</organism>
<evidence type="ECO:0000313" key="2">
    <source>
        <dbReference type="Proteomes" id="UP000070252"/>
    </source>
</evidence>